<dbReference type="Pfam" id="PF02494">
    <property type="entry name" value="HYR"/>
    <property type="match status" value="6"/>
</dbReference>
<organism evidence="7 8">
    <name type="scientific">Strongylocentrotus purpuratus</name>
    <name type="common">Purple sea urchin</name>
    <dbReference type="NCBI Taxonomy" id="7668"/>
    <lineage>
        <taxon>Eukaryota</taxon>
        <taxon>Metazoa</taxon>
        <taxon>Echinodermata</taxon>
        <taxon>Eleutherozoa</taxon>
        <taxon>Echinozoa</taxon>
        <taxon>Echinoidea</taxon>
        <taxon>Euechinoidea</taxon>
        <taxon>Echinacea</taxon>
        <taxon>Camarodonta</taxon>
        <taxon>Echinidea</taxon>
        <taxon>Strongylocentrotidae</taxon>
        <taxon>Strongylocentrotus</taxon>
    </lineage>
</organism>
<feature type="domain" description="HYR" evidence="5">
    <location>
        <begin position="253"/>
        <end position="338"/>
    </location>
</feature>
<evidence type="ECO:0000313" key="8">
    <source>
        <dbReference type="Proteomes" id="UP000007110"/>
    </source>
</evidence>
<sequence>MADCRKFIKILLLWIVFMSFFTENTAFWDRRRRRRRSPPPPPPPDTTRPSFTYCPGNLGNQYTTTASKAVSWSTPRATDNSGSVTVSKVSGSNSGTTFSVSSSSHTIQYRATDSSGNYATCEITFKVVGIRCSTLVAPSRGQVGCTNSNFISSVCTYSCSTGYRVVGVTTQSCYQSGNDGSWTGLKPSCQRITCSSISAPTNGALSCTDGSYYGSSCTFSCDYGYTLEDSQPTWTCLQSGQWSNGHAAASRCVDTLPPTFTQCPMAQTVYAPALETSASVWWSVPVASDNSGDVVSLVRDQGPAPGSTFGVGNQFILYKVTDSAGNEAVCSFSVTVKVVYCPAQAADPPLQISCPQSNIRGSECTFSCSTGYILQGRQNLQCMMVDSTGVWSSDTPSCQILQCEDLSLENGGMTGDCSRDYGSSCHFECDAGYEINTDVLTCVAQPGSSSAVWQGDSPTCTRIQCRKPQLTTALQISITSECPSGSLVPSGNPCNFLCSEGYFLQGVEDSTCREDGSWSNEFPTCHLITCEVADVPVPMFAVKQGCTTGEVNYGTVCTLSCQEGYEATKSSEMTCLDDGNGVGTWSGDSIECTFVTCPVPSPESVGTTVSCSYSGISTAASLKQNYSASCTYGCGNGYSMTEGTSQRVCLASGDWNGIPVICEDLTSPDLSCHDDVDLIADPGMLSAEIPWGQWEPLMASDFGTSIEATLFSINSDEVGPNRPSSFSEGSHTLGYRAVDSSGNEVHCSFTVTVRVLRCQPLPIPDRSIVSLVSGLGSCHGGVVYGSVCTISCELGYTLSTGGGSLNRSCDISESDQSNDGTWSGPDPVCDVVNCNVPAVTNGLSDCQSSAVPYLTPCQFDCQPGYRAPSREESTSRTCQADYHWSGSDFQCTEIVQCPARFSISYGSVEPSECSSFDFVPFGFNCEFTCGTGFVVQGLRKLVCNTNGQWNQNAPPTCEDVEPPIFDVTCPLNINMDAKFASTTAEIDFHEPTSSDNSGIVNITRLDSEYIPGSEFPEGDTRIRYQATDAFGLSSFCDVVISVKVHRCSVQQPPLHGAVTGCIDSFIGSRCLFSCDVGYNLEGTSSLQCELTSDGTSAWNDVTPTCLPQQCPALQIPEFASLSGCDSSPVPFGSICTFSCELGYTGIGESMKTCLEEEVWSSTSFVCERLPCEALSEPSSITISPETCLSGPRFGDVCTLECEQFGFKITPPDLKEVTCSSDQTWTGEVEQAQCVDLQLPVFEDCPSDFVAFANKSSNKANVEWSAVATDNDPSQEPVVTCNLQPGILPIGVHVVICSAQDEADNEATCQFRVEVKARQCQPLIPPAHGIIVDECDNTHGSTCHISCSEGYRLVGSPIGHCEFDGSSQMLWEFEEEASCEEISCAPLVVPDLIRVSPEACSESDIVPRGTVCTLNCNFDLTLEGDKEPLTCLNTGEWDRELNTVSLLCKDKIPPTLIYCPPHILTTRTEYWGVEESFVYPSAEDNFDMALQVTADPPDLTSPYIFTSDTTCTYTFTDDAGNSVPCVFQIYITNEVQPIITSCPTGREMITSERVGLVNWEKPLYMDMPGVELVTSCNTPQSPVELPWGDHDIMCHVTDPDSGLQAACRMPFKIRPVPCAALAIPAHGALACDNFAFGRYCSVLCEDGYDVPRVRSRRGSTSTMKLFICGNSGLWFPQHLVPDCSETRSSRHNLPLTMYYPSPCSHDDTASTEAVATKFLQIIEQSYFHDICTDNHLCTVDNVNVSCGSVTDRRRRSISDNNMDMASQREGSDMKVTMLLQVSPPNNHNRGIDGEGKGAEDILHRLAQHIHSHIQHHIMEADGPEWTMEESEEGEDILEEPGHQQFKPEATLLLGDISLECDPGHYLNKDLQTCVPCPAGYYLDVASEICTPCNQGFFQDDQAQTDCKPCKNGTSTRNQGATHSNQCEVLCGPGHFSSTGFSPCMRCEQGSYQSLHGQTRCENCPPMLTTPDHSGTSADDCQEPCSAGHFSKSGLHPCTLCPPGFYQPHPQRTSCRRCPGYTTTTMSGAISINSCHIVK</sequence>
<evidence type="ECO:0000256" key="2">
    <source>
        <dbReference type="ARBA" id="ARBA00023157"/>
    </source>
</evidence>
<feature type="domain" description="HYR" evidence="5">
    <location>
        <begin position="1448"/>
        <end position="1532"/>
    </location>
</feature>
<feature type="domain" description="Sushi" evidence="6">
    <location>
        <begin position="832"/>
        <end position="893"/>
    </location>
</feature>
<feature type="domain" description="Sushi" evidence="6">
    <location>
        <begin position="528"/>
        <end position="594"/>
    </location>
</feature>
<dbReference type="EnsemblMetazoa" id="XM_030989886">
    <property type="protein sequence ID" value="XP_030845746"/>
    <property type="gene ID" value="LOC100890001"/>
</dbReference>
<feature type="domain" description="HYR" evidence="5">
    <location>
        <begin position="958"/>
        <end position="1044"/>
    </location>
</feature>
<accession>A0A7M7P3F3</accession>
<feature type="disulfide bond" evidence="3">
    <location>
        <begin position="1139"/>
        <end position="1166"/>
    </location>
</feature>
<dbReference type="OrthoDB" id="406096at2759"/>
<proteinExistence type="predicted"/>
<protein>
    <recommendedName>
        <fullName evidence="9">Sushi, von Willebrand factor type A, EGF and pentraxin domain-containing protein 1-like</fullName>
    </recommendedName>
</protein>
<keyword evidence="8" id="KW-1185">Reference proteome</keyword>
<name>A0A7M7P3F3_STRPU</name>
<feature type="region of interest" description="Disordered" evidence="4">
    <location>
        <begin position="31"/>
        <end position="50"/>
    </location>
</feature>
<dbReference type="RefSeq" id="XP_030845746.1">
    <property type="nucleotide sequence ID" value="XM_030989886.1"/>
</dbReference>
<reference evidence="8" key="1">
    <citation type="submission" date="2015-02" db="EMBL/GenBank/DDBJ databases">
        <title>Genome sequencing for Strongylocentrotus purpuratus.</title>
        <authorList>
            <person name="Murali S."/>
            <person name="Liu Y."/>
            <person name="Vee V."/>
            <person name="English A."/>
            <person name="Wang M."/>
            <person name="Skinner E."/>
            <person name="Han Y."/>
            <person name="Muzny D.M."/>
            <person name="Worley K.C."/>
            <person name="Gibbs R.A."/>
        </authorList>
    </citation>
    <scope>NUCLEOTIDE SEQUENCE</scope>
</reference>
<dbReference type="InterPro" id="IPR035976">
    <property type="entry name" value="Sushi/SCR/CCP_sf"/>
</dbReference>
<dbReference type="SUPFAM" id="SSF57535">
    <property type="entry name" value="Complement control module/SCR domain"/>
    <property type="match status" value="13"/>
</dbReference>
<dbReference type="InParanoid" id="A0A7M7P3F3"/>
<feature type="domain" description="HYR" evidence="5">
    <location>
        <begin position="1234"/>
        <end position="1316"/>
    </location>
</feature>
<feature type="domain" description="Sushi" evidence="6">
    <location>
        <begin position="1108"/>
        <end position="1168"/>
    </location>
</feature>
<dbReference type="InterPro" id="IPR000436">
    <property type="entry name" value="Sushi_SCR_CCP_dom"/>
</dbReference>
<comment type="caution">
    <text evidence="3">Lacks conserved residue(s) required for the propagation of feature annotation.</text>
</comment>
<evidence type="ECO:0000313" key="7">
    <source>
        <dbReference type="EnsemblMetazoa" id="XP_030845746"/>
    </source>
</evidence>
<evidence type="ECO:0000256" key="3">
    <source>
        <dbReference type="PROSITE-ProRule" id="PRU00302"/>
    </source>
</evidence>
<dbReference type="CDD" id="cd00033">
    <property type="entry name" value="CCP"/>
    <property type="match status" value="11"/>
</dbReference>
<dbReference type="SMART" id="SM01411">
    <property type="entry name" value="Ephrin_rec_like"/>
    <property type="match status" value="4"/>
</dbReference>
<feature type="domain" description="HYR" evidence="5">
    <location>
        <begin position="44"/>
        <end position="129"/>
    </location>
</feature>
<feature type="domain" description="Sushi" evidence="6">
    <location>
        <begin position="130"/>
        <end position="191"/>
    </location>
</feature>
<dbReference type="PANTHER" id="PTHR46343">
    <property type="entry name" value="HYR DOMAIN-CONTAINING PROTEIN"/>
    <property type="match status" value="1"/>
</dbReference>
<keyword evidence="1" id="KW-0677">Repeat</keyword>
<feature type="disulfide bond" evidence="3">
    <location>
        <begin position="1110"/>
        <end position="1153"/>
    </location>
</feature>
<dbReference type="SUPFAM" id="SSF57184">
    <property type="entry name" value="Growth factor receptor domain"/>
    <property type="match status" value="1"/>
</dbReference>
<dbReference type="Gene3D" id="2.10.50.10">
    <property type="entry name" value="Tumor Necrosis Factor Receptor, subunit A, domain 2"/>
    <property type="match status" value="3"/>
</dbReference>
<feature type="domain" description="HYR" evidence="5">
    <location>
        <begin position="663"/>
        <end position="755"/>
    </location>
</feature>
<feature type="disulfide bond" evidence="3">
    <location>
        <begin position="498"/>
        <end position="525"/>
    </location>
</feature>
<dbReference type="InterPro" id="IPR003410">
    <property type="entry name" value="HYR_dom"/>
</dbReference>
<dbReference type="PANTHER" id="PTHR46343:SF2">
    <property type="entry name" value="SUSHI_VON WILLEBRAND FACTOR TYPE A_EGF_PENTRAXIN DOMAIN-CONTAINING 1"/>
    <property type="match status" value="1"/>
</dbReference>
<evidence type="ECO:0000259" key="6">
    <source>
        <dbReference type="PROSITE" id="PS50923"/>
    </source>
</evidence>
<reference evidence="7" key="2">
    <citation type="submission" date="2021-01" db="UniProtKB">
        <authorList>
            <consortium name="EnsemblMetazoa"/>
        </authorList>
    </citation>
    <scope>IDENTIFICATION</scope>
</reference>
<feature type="domain" description="HYR" evidence="5">
    <location>
        <begin position="1533"/>
        <end position="1614"/>
    </location>
</feature>
<evidence type="ECO:0000256" key="4">
    <source>
        <dbReference type="SAM" id="MobiDB-lite"/>
    </source>
</evidence>
<dbReference type="SMART" id="SM00032">
    <property type="entry name" value="CCP"/>
    <property type="match status" value="16"/>
</dbReference>
<dbReference type="KEGG" id="spu:100890001"/>
<feature type="domain" description="Sushi" evidence="6">
    <location>
        <begin position="1317"/>
        <end position="1380"/>
    </location>
</feature>
<feature type="domain" description="Sushi" evidence="6">
    <location>
        <begin position="756"/>
        <end position="831"/>
    </location>
</feature>
<feature type="domain" description="Sushi" evidence="6">
    <location>
        <begin position="401"/>
        <end position="462"/>
    </location>
</feature>
<keyword evidence="3" id="KW-0768">Sushi</keyword>
<evidence type="ECO:0000256" key="1">
    <source>
        <dbReference type="ARBA" id="ARBA00022737"/>
    </source>
</evidence>
<dbReference type="GeneID" id="100890001"/>
<evidence type="ECO:0008006" key="9">
    <source>
        <dbReference type="Google" id="ProtNLM"/>
    </source>
</evidence>
<dbReference type="InterPro" id="IPR011641">
    <property type="entry name" value="Tyr-kin_ephrin_A/B_rcpt-like"/>
</dbReference>
<dbReference type="Pfam" id="PF00084">
    <property type="entry name" value="Sushi"/>
    <property type="match status" value="11"/>
</dbReference>
<feature type="domain" description="Sushi" evidence="6">
    <location>
        <begin position="595"/>
        <end position="664"/>
    </location>
</feature>
<feature type="domain" description="Sushi" evidence="6">
    <location>
        <begin position="463"/>
        <end position="527"/>
    </location>
</feature>
<dbReference type="PROSITE" id="PS50923">
    <property type="entry name" value="SUSHI"/>
    <property type="match status" value="13"/>
</dbReference>
<dbReference type="Gene3D" id="2.10.70.10">
    <property type="entry name" value="Complement Module, domain 1"/>
    <property type="match status" value="16"/>
</dbReference>
<feature type="domain" description="Sushi" evidence="6">
    <location>
        <begin position="895"/>
        <end position="959"/>
    </location>
</feature>
<dbReference type="PROSITE" id="PS50825">
    <property type="entry name" value="HYR"/>
    <property type="match status" value="7"/>
</dbReference>
<feature type="domain" description="Sushi" evidence="6">
    <location>
        <begin position="1045"/>
        <end position="1107"/>
    </location>
</feature>
<keyword evidence="2 3" id="KW-1015">Disulfide bond</keyword>
<feature type="domain" description="Sushi" evidence="6">
    <location>
        <begin position="192"/>
        <end position="254"/>
    </location>
</feature>
<dbReference type="Proteomes" id="UP000007110">
    <property type="component" value="Unassembled WGS sequence"/>
</dbReference>
<dbReference type="Pfam" id="PF07699">
    <property type="entry name" value="Ephrin_rec_like"/>
    <property type="match status" value="3"/>
</dbReference>
<evidence type="ECO:0000259" key="5">
    <source>
        <dbReference type="PROSITE" id="PS50825"/>
    </source>
</evidence>
<dbReference type="InterPro" id="IPR043555">
    <property type="entry name" value="SRPX-like"/>
</dbReference>
<feature type="domain" description="Sushi" evidence="6">
    <location>
        <begin position="339"/>
        <end position="400"/>
    </location>
</feature>
<dbReference type="InterPro" id="IPR009030">
    <property type="entry name" value="Growth_fac_rcpt_cys_sf"/>
</dbReference>